<comment type="caution">
    <text evidence="2">The sequence shown here is derived from an EMBL/GenBank/DDBJ whole genome shotgun (WGS) entry which is preliminary data.</text>
</comment>
<name>A0A565C1K3_9BRAS</name>
<dbReference type="EMBL" id="CABITT030000006">
    <property type="protein sequence ID" value="VVB07448.1"/>
    <property type="molecule type" value="Genomic_DNA"/>
</dbReference>
<gene>
    <name evidence="2" type="ORF">ANE_LOCUS17892</name>
</gene>
<keyword evidence="3" id="KW-1185">Reference proteome</keyword>
<dbReference type="Proteomes" id="UP000489600">
    <property type="component" value="Unassembled WGS sequence"/>
</dbReference>
<accession>A0A565C1K3</accession>
<dbReference type="OrthoDB" id="1901244at2759"/>
<evidence type="ECO:0000256" key="1">
    <source>
        <dbReference type="SAM" id="MobiDB-lite"/>
    </source>
</evidence>
<reference evidence="2" key="1">
    <citation type="submission" date="2019-07" db="EMBL/GenBank/DDBJ databases">
        <authorList>
            <person name="Dittberner H."/>
        </authorList>
    </citation>
    <scope>NUCLEOTIDE SEQUENCE [LARGE SCALE GENOMIC DNA]</scope>
</reference>
<feature type="region of interest" description="Disordered" evidence="1">
    <location>
        <begin position="1"/>
        <end position="24"/>
    </location>
</feature>
<evidence type="ECO:0000313" key="2">
    <source>
        <dbReference type="EMBL" id="VVB07448.1"/>
    </source>
</evidence>
<sequence length="51" mass="5239">MEKAVHSSTTSGPTVPGEPTKTGTSIIDTAASAVQSFAPVNQIHQHLCAFS</sequence>
<proteinExistence type="predicted"/>
<evidence type="ECO:0000313" key="3">
    <source>
        <dbReference type="Proteomes" id="UP000489600"/>
    </source>
</evidence>
<feature type="compositionally biased region" description="Polar residues" evidence="1">
    <location>
        <begin position="1"/>
        <end position="13"/>
    </location>
</feature>
<protein>
    <submittedName>
        <fullName evidence="2">Uncharacterized protein</fullName>
    </submittedName>
</protein>
<organism evidence="2 3">
    <name type="scientific">Arabis nemorensis</name>
    <dbReference type="NCBI Taxonomy" id="586526"/>
    <lineage>
        <taxon>Eukaryota</taxon>
        <taxon>Viridiplantae</taxon>
        <taxon>Streptophyta</taxon>
        <taxon>Embryophyta</taxon>
        <taxon>Tracheophyta</taxon>
        <taxon>Spermatophyta</taxon>
        <taxon>Magnoliopsida</taxon>
        <taxon>eudicotyledons</taxon>
        <taxon>Gunneridae</taxon>
        <taxon>Pentapetalae</taxon>
        <taxon>rosids</taxon>
        <taxon>malvids</taxon>
        <taxon>Brassicales</taxon>
        <taxon>Brassicaceae</taxon>
        <taxon>Arabideae</taxon>
        <taxon>Arabis</taxon>
    </lineage>
</organism>
<dbReference type="AlphaFoldDB" id="A0A565C1K3"/>